<dbReference type="PANTHER" id="PTHR43476:SF4">
    <property type="entry name" value="BLR0106 PROTEIN"/>
    <property type="match status" value="1"/>
</dbReference>
<gene>
    <name evidence="3" type="ordered locus">SACE_4033</name>
</gene>
<evidence type="ECO:0000256" key="2">
    <source>
        <dbReference type="ARBA" id="ARBA00023027"/>
    </source>
</evidence>
<dbReference type="Proteomes" id="UP000006728">
    <property type="component" value="Chromosome"/>
</dbReference>
<keyword evidence="1" id="KW-0560">Oxidoreductase</keyword>
<dbReference type="AlphaFoldDB" id="A4FGX9"/>
<dbReference type="InterPro" id="IPR002938">
    <property type="entry name" value="FAD-bd"/>
</dbReference>
<dbReference type="PANTHER" id="PTHR43476">
    <property type="entry name" value="3-(3-HYDROXY-PHENYL)PROPIONATE/3-HYDROXYCINNAMIC ACID HYDROXYLASE"/>
    <property type="match status" value="1"/>
</dbReference>
<dbReference type="HOGENOM" id="CLU_009665_20_0_11"/>
<keyword evidence="4" id="KW-1185">Reference proteome</keyword>
<dbReference type="SUPFAM" id="SSF51905">
    <property type="entry name" value="FAD/NAD(P)-binding domain"/>
    <property type="match status" value="1"/>
</dbReference>
<dbReference type="KEGG" id="sen:SACE_4033"/>
<dbReference type="Gene3D" id="3.30.70.2450">
    <property type="match status" value="1"/>
</dbReference>
<dbReference type="eggNOG" id="COG0654">
    <property type="taxonomic scope" value="Bacteria"/>
</dbReference>
<dbReference type="InterPro" id="IPR036188">
    <property type="entry name" value="FAD/NAD-bd_sf"/>
</dbReference>
<dbReference type="Pfam" id="PF01494">
    <property type="entry name" value="FAD_binding_3"/>
    <property type="match status" value="1"/>
</dbReference>
<organism evidence="3 4">
    <name type="scientific">Saccharopolyspora erythraea (strain ATCC 11635 / DSM 40517 / JCM 4748 / NBRC 13426 / NCIMB 8594 / NRRL 2338)</name>
    <dbReference type="NCBI Taxonomy" id="405948"/>
    <lineage>
        <taxon>Bacteria</taxon>
        <taxon>Bacillati</taxon>
        <taxon>Actinomycetota</taxon>
        <taxon>Actinomycetes</taxon>
        <taxon>Pseudonocardiales</taxon>
        <taxon>Pseudonocardiaceae</taxon>
        <taxon>Saccharopolyspora</taxon>
    </lineage>
</organism>
<reference evidence="3 4" key="1">
    <citation type="journal article" date="2007" name="Nat. Biotechnol.">
        <title>Complete genome sequence of the erythromycin-producing bacterium Saccharopolyspora erythraea NRRL23338.</title>
        <authorList>
            <person name="Oliynyk M."/>
            <person name="Samborskyy M."/>
            <person name="Lester J.B."/>
            <person name="Mironenko T."/>
            <person name="Scott N."/>
            <person name="Dickens S."/>
            <person name="Haydock S.F."/>
            <person name="Leadlay P.F."/>
        </authorList>
    </citation>
    <scope>NUCLEOTIDE SEQUENCE [LARGE SCALE GENOMIC DNA]</scope>
    <source>
        <strain evidence="4">ATCC 11635 / DSM 40517 / JCM 4748 / NBRC 13426 / NCIMB 8594 / NRRL 2338</strain>
    </source>
</reference>
<evidence type="ECO:0000313" key="3">
    <source>
        <dbReference type="EMBL" id="CAM03304.1"/>
    </source>
</evidence>
<keyword evidence="2" id="KW-0520">NAD</keyword>
<proteinExistence type="predicted"/>
<dbReference type="Gene3D" id="3.50.50.60">
    <property type="entry name" value="FAD/NAD(P)-binding domain"/>
    <property type="match status" value="1"/>
</dbReference>
<evidence type="ECO:0000256" key="1">
    <source>
        <dbReference type="ARBA" id="ARBA00023002"/>
    </source>
</evidence>
<dbReference type="OrthoDB" id="8670884at2"/>
<evidence type="ECO:0000313" key="4">
    <source>
        <dbReference type="Proteomes" id="UP000006728"/>
    </source>
</evidence>
<dbReference type="RefSeq" id="WP_009946673.1">
    <property type="nucleotide sequence ID" value="NC_009142.1"/>
</dbReference>
<dbReference type="InterPro" id="IPR050631">
    <property type="entry name" value="PheA/TfdB_FAD_monoxygenase"/>
</dbReference>
<protein>
    <submittedName>
        <fullName evidence="3">Uncharacterized protein</fullName>
    </submittedName>
</protein>
<dbReference type="PRINTS" id="PR00420">
    <property type="entry name" value="RNGMNOXGNASE"/>
</dbReference>
<dbReference type="STRING" id="405948.SACE_4033"/>
<dbReference type="EMBL" id="AM420293">
    <property type="protein sequence ID" value="CAM03304.1"/>
    <property type="molecule type" value="Genomic_DNA"/>
</dbReference>
<sequence>MSARNTNSRKDVIVVGAGPVGLSAALALRSCGLEVTVLEADPANRVRPGSRALFVHRESLALLDRASPGLAPAIAGFGVMWRTKRTLLGGREVYARTYPELPPGRIPPFTSLRQLDTERFLLEAAKVAGADFVWGARVTAVEAGPDEVLLTTEDGATHRACYVVAADGSRSTVRRSLGIAMNGPRSEGFHTTVDIAEDPDDPMPLERTFHYEHPGLGWRHVMRVPFAGGFQIDVQSADGDRPEEFATEEAVRDWLPRVVPRKYVDSVTCVANYRFLQVVAESFADDSRRVLLAGEAAHLFPPLGARGMNSGIADADAAANAIALALSAADPRQAGAAVERFDATRRAAAEANRDAAGTALAHLRPRRRITRLRQRAAAALSPVVPAFGEWLEQATYGPKTPRPHAGRY</sequence>
<accession>A4FGX9</accession>
<dbReference type="GO" id="GO:0016491">
    <property type="term" value="F:oxidoreductase activity"/>
    <property type="evidence" value="ECO:0007669"/>
    <property type="project" value="UniProtKB-KW"/>
</dbReference>
<name>A4FGX9_SACEN</name>
<dbReference type="GO" id="GO:0071949">
    <property type="term" value="F:FAD binding"/>
    <property type="evidence" value="ECO:0007669"/>
    <property type="project" value="InterPro"/>
</dbReference>